<dbReference type="CDD" id="cd06170">
    <property type="entry name" value="LuxR_C_like"/>
    <property type="match status" value="1"/>
</dbReference>
<dbReference type="Gene3D" id="1.10.10.10">
    <property type="entry name" value="Winged helix-like DNA-binding domain superfamily/Winged helix DNA-binding domain"/>
    <property type="match status" value="1"/>
</dbReference>
<protein>
    <submittedName>
        <fullName evidence="5">Regulatory LuxR family protein</fullName>
    </submittedName>
</protein>
<dbReference type="PANTHER" id="PTHR44688:SF16">
    <property type="entry name" value="DNA-BINDING TRANSCRIPTIONAL ACTIVATOR DEVR_DOSR"/>
    <property type="match status" value="1"/>
</dbReference>
<gene>
    <name evidence="5" type="ORF">CLV46_0907</name>
</gene>
<keyword evidence="3" id="KW-0804">Transcription</keyword>
<dbReference type="PROSITE" id="PS50043">
    <property type="entry name" value="HTH_LUXR_2"/>
    <property type="match status" value="1"/>
</dbReference>
<dbReference type="Pfam" id="PF00196">
    <property type="entry name" value="GerE"/>
    <property type="match status" value="1"/>
</dbReference>
<dbReference type="SUPFAM" id="SSF46894">
    <property type="entry name" value="C-terminal effector domain of the bipartite response regulators"/>
    <property type="match status" value="1"/>
</dbReference>
<keyword evidence="6" id="KW-1185">Reference proteome</keyword>
<evidence type="ECO:0000313" key="5">
    <source>
        <dbReference type="EMBL" id="PJJ71362.1"/>
    </source>
</evidence>
<dbReference type="PANTHER" id="PTHR44688">
    <property type="entry name" value="DNA-BINDING TRANSCRIPTIONAL ACTIVATOR DEVR_DOSR"/>
    <property type="match status" value="1"/>
</dbReference>
<evidence type="ECO:0000256" key="2">
    <source>
        <dbReference type="ARBA" id="ARBA00023125"/>
    </source>
</evidence>
<dbReference type="InterPro" id="IPR036388">
    <property type="entry name" value="WH-like_DNA-bd_sf"/>
</dbReference>
<sequence length="820" mass="88011">MTTSSVLRASHQPWPLIERRRLLTWLDRPRGLSILDATAGTGKTVLLDAWSERMRDAGWIVDRSRTDQLSTEQLRAQARGAVLIVDGVDHPLRRRAAEAILEAVGGGVRVVVSGRAAAALESLAHRRHLDVASLSTPDLLLDAEELATLLAAVEVPHGMTADVVLDLTGGWPSLVRALLADVIDGESDFRRAERWLASAALGGLAPDLRRAAKRLSILDVVHPGAAGLLIDADPLGTVARLLDRALLRPLPRTDPDRTPPRRSGAVMPGLVRRVLHEDEHDDTEIRAAHADLALGTLHLDPAAHAPRVLSHARRGEAWDVLSAFWALRGPEALRQFPEETRAAYADLPHDVVRERPALAFAQALSSLDAEPDAVFHRLAGTGFHPPTLESARHAGDPDRFVEAVVLRMLHLRHVGRVAEADELGALAAGELDRRVDRGESAPSPIYVALLQVHRTLAGMLARNERGSTAELATRAVEAARRSGALPIASSASASLAVLQSAAGWNVTARSLVDELHRTVSAGDSPSATAAQHVVEAMLAVDALDGRAARTALERADALPSGDELWPFRVLAWGRYSLFFLTRDEMDDKLREAVWSKPSALQRPGTARMVLDAFAVLADVHAGRVAEAARRIAAAPDNSDWMESLRARQRLSVGDARGALQQVSTAIADDLLGNRERAQLLFIGASAALDEGLDDLAKDLYGRAIGLAAAHRLYSTHLIVSHARRDALRAATTLEPTAEVVELLAAFPDIYPEAPTVTLSSREADVLRELAGGRSHREIAAALFISVPTARTHLRSAYAKLGVNTGPAAVARAVELGLLGG</sequence>
<dbReference type="RefSeq" id="WP_100363667.1">
    <property type="nucleotide sequence ID" value="NZ_PGFF01000001.1"/>
</dbReference>
<dbReference type="Proteomes" id="UP000228758">
    <property type="component" value="Unassembled WGS sequence"/>
</dbReference>
<keyword evidence="1" id="KW-0805">Transcription regulation</keyword>
<keyword evidence="2" id="KW-0238">DNA-binding</keyword>
<dbReference type="GO" id="GO:0006355">
    <property type="term" value="P:regulation of DNA-templated transcription"/>
    <property type="evidence" value="ECO:0007669"/>
    <property type="project" value="InterPro"/>
</dbReference>
<reference evidence="5 6" key="1">
    <citation type="submission" date="2017-11" db="EMBL/GenBank/DDBJ databases">
        <title>Genomic Encyclopedia of Archaeal and Bacterial Type Strains, Phase II (KMG-II): From Individual Species to Whole Genera.</title>
        <authorList>
            <person name="Goeker M."/>
        </authorList>
    </citation>
    <scope>NUCLEOTIDE SEQUENCE [LARGE SCALE GENOMIC DNA]</scope>
    <source>
        <strain evidence="5 6">DSM 27393</strain>
    </source>
</reference>
<comment type="caution">
    <text evidence="5">The sequence shown here is derived from an EMBL/GenBank/DDBJ whole genome shotgun (WGS) entry which is preliminary data.</text>
</comment>
<organism evidence="5 6">
    <name type="scientific">Diaminobutyricimonas aerilata</name>
    <dbReference type="NCBI Taxonomy" id="1162967"/>
    <lineage>
        <taxon>Bacteria</taxon>
        <taxon>Bacillati</taxon>
        <taxon>Actinomycetota</taxon>
        <taxon>Actinomycetes</taxon>
        <taxon>Micrococcales</taxon>
        <taxon>Microbacteriaceae</taxon>
        <taxon>Diaminobutyricimonas</taxon>
    </lineage>
</organism>
<evidence type="ECO:0000313" key="6">
    <source>
        <dbReference type="Proteomes" id="UP000228758"/>
    </source>
</evidence>
<dbReference type="EMBL" id="PGFF01000001">
    <property type="protein sequence ID" value="PJJ71362.1"/>
    <property type="molecule type" value="Genomic_DNA"/>
</dbReference>
<dbReference type="GO" id="GO:0003677">
    <property type="term" value="F:DNA binding"/>
    <property type="evidence" value="ECO:0007669"/>
    <property type="project" value="UniProtKB-KW"/>
</dbReference>
<evidence type="ECO:0000256" key="1">
    <source>
        <dbReference type="ARBA" id="ARBA00023015"/>
    </source>
</evidence>
<accession>A0A2M9CHL3</accession>
<feature type="domain" description="HTH luxR-type" evidence="4">
    <location>
        <begin position="751"/>
        <end position="816"/>
    </location>
</feature>
<dbReference type="InterPro" id="IPR016032">
    <property type="entry name" value="Sig_transdc_resp-reg_C-effctor"/>
</dbReference>
<dbReference type="PRINTS" id="PR00038">
    <property type="entry name" value="HTHLUXR"/>
</dbReference>
<evidence type="ECO:0000259" key="4">
    <source>
        <dbReference type="PROSITE" id="PS50043"/>
    </source>
</evidence>
<name>A0A2M9CHL3_9MICO</name>
<evidence type="ECO:0000256" key="3">
    <source>
        <dbReference type="ARBA" id="ARBA00023163"/>
    </source>
</evidence>
<dbReference type="InterPro" id="IPR000792">
    <property type="entry name" value="Tscrpt_reg_LuxR_C"/>
</dbReference>
<proteinExistence type="predicted"/>
<dbReference type="SMART" id="SM00421">
    <property type="entry name" value="HTH_LUXR"/>
    <property type="match status" value="1"/>
</dbReference>
<dbReference type="AlphaFoldDB" id="A0A2M9CHL3"/>
<dbReference type="OrthoDB" id="134985at2"/>